<name>A0A1V4SXU1_9CLOT</name>
<evidence type="ECO:0000313" key="3">
    <source>
        <dbReference type="Proteomes" id="UP000191448"/>
    </source>
</evidence>
<dbReference type="RefSeq" id="WP_080022016.1">
    <property type="nucleotide sequence ID" value="NZ_LTAY01000024.1"/>
</dbReference>
<dbReference type="EMBL" id="LTAY01000024">
    <property type="protein sequence ID" value="OPX49401.1"/>
    <property type="molecule type" value="Genomic_DNA"/>
</dbReference>
<dbReference type="Proteomes" id="UP000191448">
    <property type="component" value="Unassembled WGS sequence"/>
</dbReference>
<evidence type="ECO:0000259" key="1">
    <source>
        <dbReference type="SMART" id="SM00382"/>
    </source>
</evidence>
<dbReference type="PANTHER" id="PTHR43581:SF4">
    <property type="entry name" value="ATP_GTP PHOSPHATASE"/>
    <property type="match status" value="1"/>
</dbReference>
<dbReference type="PANTHER" id="PTHR43581">
    <property type="entry name" value="ATP/GTP PHOSPHATASE"/>
    <property type="match status" value="1"/>
</dbReference>
<dbReference type="GO" id="GO:0005524">
    <property type="term" value="F:ATP binding"/>
    <property type="evidence" value="ECO:0007669"/>
    <property type="project" value="InterPro"/>
</dbReference>
<reference evidence="2 3" key="1">
    <citation type="submission" date="2016-02" db="EMBL/GenBank/DDBJ databases">
        <title>Genome sequence of Clostridium thermobutyricum DSM 4928.</title>
        <authorList>
            <person name="Poehlein A."/>
            <person name="Daniel R."/>
        </authorList>
    </citation>
    <scope>NUCLEOTIDE SEQUENCE [LARGE SCALE GENOMIC DNA]</scope>
    <source>
        <strain evidence="2 3">DSM 4928</strain>
    </source>
</reference>
<dbReference type="GO" id="GO:0016887">
    <property type="term" value="F:ATP hydrolysis activity"/>
    <property type="evidence" value="ECO:0007669"/>
    <property type="project" value="InterPro"/>
</dbReference>
<dbReference type="AlphaFoldDB" id="A0A1V4SXU1"/>
<organism evidence="2 3">
    <name type="scientific">Clostridium thermobutyricum DSM 4928</name>
    <dbReference type="NCBI Taxonomy" id="1121339"/>
    <lineage>
        <taxon>Bacteria</taxon>
        <taxon>Bacillati</taxon>
        <taxon>Bacillota</taxon>
        <taxon>Clostridia</taxon>
        <taxon>Eubacteriales</taxon>
        <taxon>Clostridiaceae</taxon>
        <taxon>Clostridium</taxon>
    </lineage>
</organism>
<feature type="domain" description="AAA+ ATPase" evidence="1">
    <location>
        <begin position="28"/>
        <end position="320"/>
    </location>
</feature>
<dbReference type="InterPro" id="IPR027417">
    <property type="entry name" value="P-loop_NTPase"/>
</dbReference>
<protein>
    <submittedName>
        <fullName evidence="2">DNA replication and repair protein RecF</fullName>
    </submittedName>
</protein>
<sequence length="320" mass="38274">MKKAFIGNIKITDHKILKNTEIDIHKNSTKHIIITGKNGSGKTELLNSIYIYLNSLNLKEYRNVVNLNKDINECNKNLNFLRNEEILTEVSKGEINKLKNRINFYNLKKIKFCNGIDIKIYNDDELQKKFDMGEFIFEYYKSRRNIDIIKSKSEDKNKVDRFIEFLYQLKDRKDEAIAIEDEEEEIIIDRWLNMFERLIKHILMKKDVKFYFDDIDSEYKIKEKNREAYNLYELSDGHSAILKIFIELMISMEKSRTNKYDVEGIVLIDEIEKHIHPELQKIILPLLNEFFPNVQFIVTTMSSYIKENMKSCFIYDLDKK</sequence>
<dbReference type="SUPFAM" id="SSF52540">
    <property type="entry name" value="P-loop containing nucleoside triphosphate hydrolases"/>
    <property type="match status" value="1"/>
</dbReference>
<dbReference type="InterPro" id="IPR003593">
    <property type="entry name" value="AAA+_ATPase"/>
</dbReference>
<evidence type="ECO:0000313" key="2">
    <source>
        <dbReference type="EMBL" id="OPX49401.1"/>
    </source>
</evidence>
<proteinExistence type="predicted"/>
<dbReference type="OrthoDB" id="9784297at2"/>
<dbReference type="InterPro" id="IPR003959">
    <property type="entry name" value="ATPase_AAA_core"/>
</dbReference>
<comment type="caution">
    <text evidence="2">The sequence shown here is derived from an EMBL/GenBank/DDBJ whole genome shotgun (WGS) entry which is preliminary data.</text>
</comment>
<dbReference type="SMART" id="SM00382">
    <property type="entry name" value="AAA"/>
    <property type="match status" value="1"/>
</dbReference>
<dbReference type="InterPro" id="IPR051396">
    <property type="entry name" value="Bact_Antivir_Def_Nuclease"/>
</dbReference>
<gene>
    <name evidence="2" type="primary">recF_1</name>
    <name evidence="2" type="ORF">CLTHE_06950</name>
</gene>
<dbReference type="Gene3D" id="3.40.50.300">
    <property type="entry name" value="P-loop containing nucleotide triphosphate hydrolases"/>
    <property type="match status" value="1"/>
</dbReference>
<dbReference type="CDD" id="cd00267">
    <property type="entry name" value="ABC_ATPase"/>
    <property type="match status" value="1"/>
</dbReference>
<accession>A0A1V4SXU1</accession>
<dbReference type="Pfam" id="PF13304">
    <property type="entry name" value="AAA_21"/>
    <property type="match status" value="1"/>
</dbReference>